<dbReference type="Gene3D" id="1.10.287.310">
    <property type="match status" value="1"/>
</dbReference>
<dbReference type="CDD" id="cd00427">
    <property type="entry name" value="Ribosomal_L29_HIP"/>
    <property type="match status" value="1"/>
</dbReference>
<name>A0A938YW19_9ARCH</name>
<dbReference type="GO" id="GO:1990904">
    <property type="term" value="C:ribonucleoprotein complex"/>
    <property type="evidence" value="ECO:0007669"/>
    <property type="project" value="UniProtKB-KW"/>
</dbReference>
<keyword evidence="3 4" id="KW-0687">Ribonucleoprotein</keyword>
<evidence type="ECO:0000256" key="2">
    <source>
        <dbReference type="ARBA" id="ARBA00022980"/>
    </source>
</evidence>
<dbReference type="InterPro" id="IPR018254">
    <property type="entry name" value="Ribosomal_uL29_CS"/>
</dbReference>
<dbReference type="SUPFAM" id="SSF46561">
    <property type="entry name" value="Ribosomal protein L29 (L29p)"/>
    <property type="match status" value="1"/>
</dbReference>
<reference evidence="6" key="1">
    <citation type="submission" date="2021-01" db="EMBL/GenBank/DDBJ databases">
        <title>Active Sulfur Cycling in an Early Earth Analoge.</title>
        <authorList>
            <person name="Hahn C.R."/>
            <person name="Youssef N.H."/>
            <person name="Elshahed M."/>
        </authorList>
    </citation>
    <scope>NUCLEOTIDE SEQUENCE</scope>
    <source>
        <strain evidence="6">Zod_Metabat.1151</strain>
    </source>
</reference>
<organism evidence="6 7">
    <name type="scientific">Candidatus Iainarchaeum sp</name>
    <dbReference type="NCBI Taxonomy" id="3101447"/>
    <lineage>
        <taxon>Archaea</taxon>
        <taxon>Candidatus Iainarchaeota</taxon>
        <taxon>Candidatus Iainarchaeia</taxon>
        <taxon>Candidatus Iainarchaeales</taxon>
        <taxon>Candidatus Iainarchaeaceae</taxon>
        <taxon>Candidatus Iainarchaeum</taxon>
    </lineage>
</organism>
<keyword evidence="2 4" id="KW-0689">Ribosomal protein</keyword>
<proteinExistence type="inferred from homology"/>
<dbReference type="GO" id="GO:0003735">
    <property type="term" value="F:structural constituent of ribosome"/>
    <property type="evidence" value="ECO:0007669"/>
    <property type="project" value="InterPro"/>
</dbReference>
<feature type="region of interest" description="Disordered" evidence="5">
    <location>
        <begin position="62"/>
        <end position="135"/>
    </location>
</feature>
<gene>
    <name evidence="6" type="primary">rpmC</name>
    <name evidence="4" type="synonym">rpl29</name>
    <name evidence="6" type="ORF">JW744_00270</name>
</gene>
<evidence type="ECO:0000313" key="6">
    <source>
        <dbReference type="EMBL" id="MBN2066885.1"/>
    </source>
</evidence>
<evidence type="ECO:0000256" key="4">
    <source>
        <dbReference type="HAMAP-Rule" id="MF_00374"/>
    </source>
</evidence>
<feature type="compositionally biased region" description="Basic and acidic residues" evidence="5">
    <location>
        <begin position="62"/>
        <end position="108"/>
    </location>
</feature>
<accession>A0A938YW19</accession>
<dbReference type="Proteomes" id="UP000809243">
    <property type="component" value="Unassembled WGS sequence"/>
</dbReference>
<dbReference type="GO" id="GO:0006412">
    <property type="term" value="P:translation"/>
    <property type="evidence" value="ECO:0007669"/>
    <property type="project" value="UniProtKB-UniRule"/>
</dbReference>
<dbReference type="EMBL" id="JAFGDB010000005">
    <property type="protein sequence ID" value="MBN2066885.1"/>
    <property type="molecule type" value="Genomic_DNA"/>
</dbReference>
<dbReference type="GO" id="GO:0005840">
    <property type="term" value="C:ribosome"/>
    <property type="evidence" value="ECO:0007669"/>
    <property type="project" value="UniProtKB-KW"/>
</dbReference>
<evidence type="ECO:0000256" key="5">
    <source>
        <dbReference type="SAM" id="MobiDB-lite"/>
    </source>
</evidence>
<evidence type="ECO:0000256" key="1">
    <source>
        <dbReference type="ARBA" id="ARBA00009254"/>
    </source>
</evidence>
<evidence type="ECO:0000313" key="7">
    <source>
        <dbReference type="Proteomes" id="UP000809243"/>
    </source>
</evidence>
<protein>
    <recommendedName>
        <fullName evidence="4">Large ribosomal subunit protein uL29</fullName>
    </recommendedName>
</protein>
<dbReference type="PROSITE" id="PS00579">
    <property type="entry name" value="RIBOSOMAL_L29"/>
    <property type="match status" value="1"/>
</dbReference>
<dbReference type="InterPro" id="IPR001854">
    <property type="entry name" value="Ribosomal_uL29"/>
</dbReference>
<dbReference type="InterPro" id="IPR036049">
    <property type="entry name" value="Ribosomal_uL29_sf"/>
</dbReference>
<dbReference type="Pfam" id="PF00831">
    <property type="entry name" value="Ribosomal_L29"/>
    <property type="match status" value="1"/>
</dbReference>
<dbReference type="HAMAP" id="MF_00374">
    <property type="entry name" value="Ribosomal_uL29"/>
    <property type="match status" value="1"/>
</dbReference>
<dbReference type="NCBIfam" id="TIGR00012">
    <property type="entry name" value="L29"/>
    <property type="match status" value="1"/>
</dbReference>
<dbReference type="AlphaFoldDB" id="A0A938YW19"/>
<sequence>MKIREMRSLNMQDATEQVMQLRGELAKERALVAGGTRPENPGKIRKVRKDIARLLTVINEKGRKGEKMPEAKMEKAVQEKGFGKIRGKEAAEKGKSGEVNKIGEEGKQGKAKKKHSAKKAFKKGPGKKQGRKKER</sequence>
<feature type="compositionally biased region" description="Basic residues" evidence="5">
    <location>
        <begin position="109"/>
        <end position="135"/>
    </location>
</feature>
<comment type="similarity">
    <text evidence="1 4">Belongs to the universal ribosomal protein uL29 family.</text>
</comment>
<comment type="caution">
    <text evidence="6">The sequence shown here is derived from an EMBL/GenBank/DDBJ whole genome shotgun (WGS) entry which is preliminary data.</text>
</comment>
<evidence type="ECO:0000256" key="3">
    <source>
        <dbReference type="ARBA" id="ARBA00023274"/>
    </source>
</evidence>